<comment type="caution">
    <text evidence="5">The sequence shown here is derived from an EMBL/GenBank/DDBJ whole genome shotgun (WGS) entry which is preliminary data.</text>
</comment>
<dbReference type="GO" id="GO:0047617">
    <property type="term" value="F:fatty acyl-CoA hydrolase activity"/>
    <property type="evidence" value="ECO:0007669"/>
    <property type="project" value="TreeGrafter"/>
</dbReference>
<dbReference type="Gene3D" id="2.60.40.2240">
    <property type="entry name" value="Acyl-CoA thioester hydrolase/BAAT N-terminal domain"/>
    <property type="match status" value="1"/>
</dbReference>
<feature type="active site" description="Charge relay system" evidence="2">
    <location>
        <position position="386"/>
    </location>
</feature>
<evidence type="ECO:0000256" key="2">
    <source>
        <dbReference type="PIRSR" id="PIRSR016521-1"/>
    </source>
</evidence>
<dbReference type="PANTHER" id="PTHR10824">
    <property type="entry name" value="ACYL-COENZYME A THIOESTERASE-RELATED"/>
    <property type="match status" value="1"/>
</dbReference>
<dbReference type="Proteomes" id="UP001381693">
    <property type="component" value="Unassembled WGS sequence"/>
</dbReference>
<name>A0AAN9FUT7_HALRR</name>
<comment type="similarity">
    <text evidence="1">Belongs to the C/M/P thioester hydrolase family.</text>
</comment>
<dbReference type="PIRSF" id="PIRSF016521">
    <property type="entry name" value="Acyl-CoA_hydro"/>
    <property type="match status" value="1"/>
</dbReference>
<accession>A0AAN9FUT7</accession>
<feature type="active site" description="Charge relay system" evidence="2">
    <location>
        <position position="289"/>
    </location>
</feature>
<gene>
    <name evidence="5" type="ORF">SK128_004855</name>
</gene>
<dbReference type="PANTHER" id="PTHR10824:SF4">
    <property type="entry name" value="ACYL-COENZYME A THIOESTERASE 1-LIKE"/>
    <property type="match status" value="1"/>
</dbReference>
<evidence type="ECO:0000313" key="6">
    <source>
        <dbReference type="Proteomes" id="UP001381693"/>
    </source>
</evidence>
<reference evidence="5 6" key="1">
    <citation type="submission" date="2023-11" db="EMBL/GenBank/DDBJ databases">
        <title>Halocaridina rubra genome assembly.</title>
        <authorList>
            <person name="Smith C."/>
        </authorList>
    </citation>
    <scope>NUCLEOTIDE SEQUENCE [LARGE SCALE GENOMIC DNA]</scope>
    <source>
        <strain evidence="5">EP-1</strain>
        <tissue evidence="5">Whole</tissue>
    </source>
</reference>
<dbReference type="Pfam" id="PF08840">
    <property type="entry name" value="BAAT_C"/>
    <property type="match status" value="1"/>
</dbReference>
<organism evidence="5 6">
    <name type="scientific">Halocaridina rubra</name>
    <name type="common">Hawaiian red shrimp</name>
    <dbReference type="NCBI Taxonomy" id="373956"/>
    <lineage>
        <taxon>Eukaryota</taxon>
        <taxon>Metazoa</taxon>
        <taxon>Ecdysozoa</taxon>
        <taxon>Arthropoda</taxon>
        <taxon>Crustacea</taxon>
        <taxon>Multicrustacea</taxon>
        <taxon>Malacostraca</taxon>
        <taxon>Eumalacostraca</taxon>
        <taxon>Eucarida</taxon>
        <taxon>Decapoda</taxon>
        <taxon>Pleocyemata</taxon>
        <taxon>Caridea</taxon>
        <taxon>Atyoidea</taxon>
        <taxon>Atyidae</taxon>
        <taxon>Halocaridina</taxon>
    </lineage>
</organism>
<dbReference type="GO" id="GO:0006631">
    <property type="term" value="P:fatty acid metabolic process"/>
    <property type="evidence" value="ECO:0007669"/>
    <property type="project" value="TreeGrafter"/>
</dbReference>
<proteinExistence type="inferred from homology"/>
<evidence type="ECO:0000313" key="5">
    <source>
        <dbReference type="EMBL" id="KAK7086941.1"/>
    </source>
</evidence>
<protein>
    <submittedName>
        <fullName evidence="5">Uncharacterized protein</fullName>
    </submittedName>
</protein>
<dbReference type="Gene3D" id="3.40.50.1820">
    <property type="entry name" value="alpha/beta hydrolase"/>
    <property type="match status" value="1"/>
</dbReference>
<dbReference type="InterPro" id="IPR014940">
    <property type="entry name" value="BAAT_C"/>
</dbReference>
<sequence>MAVRGFALIHSMALKSLPRLTSSQHKRNWQTYRTLVTAVQLKSSDMSNRIISGSGVWIEANPRVCLHDVPTELRAGGLPPNSPVTLTANLTDEQGKRFCSNAHYITNELGQIDASIQAAVGGSYTGVFPAGLLTTLAPAPEEYAFLRLYKRDPTIPWKISVSVTAGHTTLQEQKENLATIDLERHLMAEGVKRIPIREGRVRGTLYLPAGKGPFPGVIDMFGSVGGLFEFRAALLASRGIAALALAFFAYEDLPKVTNYFELEYFEEATRILLSQPTVIKDRCGVISVSKSSDIAYSMGTWLSPVKAVVGISGPPLGFDSDLSYKGQIILKGVKLAAEDMAMDKEKRIYPKREAIRNFFNPKFEEHMVPIENADEGTHFLVVASDDDSWNTDIAAHELRMRMEKFGKTHVEIIVYPGAGHMIRAPIWCLSIPVLPPLYARRCR</sequence>
<evidence type="ECO:0000256" key="1">
    <source>
        <dbReference type="ARBA" id="ARBA00006538"/>
    </source>
</evidence>
<dbReference type="InterPro" id="IPR006862">
    <property type="entry name" value="Thio_Ohase/aa_AcTrfase"/>
</dbReference>
<feature type="domain" description="BAAT/Acyl-CoA thioester hydrolase C-terminal" evidence="4">
    <location>
        <begin position="261"/>
        <end position="426"/>
    </location>
</feature>
<dbReference type="InterPro" id="IPR029058">
    <property type="entry name" value="AB_hydrolase_fold"/>
</dbReference>
<keyword evidence="6" id="KW-1185">Reference proteome</keyword>
<dbReference type="InterPro" id="IPR016662">
    <property type="entry name" value="Acyl-CoA_thioEstase_long-chain"/>
</dbReference>
<feature type="active site" description="Charge relay system" evidence="2">
    <location>
        <position position="420"/>
    </location>
</feature>
<dbReference type="SUPFAM" id="SSF53474">
    <property type="entry name" value="alpha/beta-Hydrolases"/>
    <property type="match status" value="1"/>
</dbReference>
<feature type="domain" description="Acyl-CoA thioester hydrolase/bile acid-CoA amino acid N-acetyltransferase" evidence="3">
    <location>
        <begin position="68"/>
        <end position="198"/>
    </location>
</feature>
<dbReference type="GO" id="GO:0006637">
    <property type="term" value="P:acyl-CoA metabolic process"/>
    <property type="evidence" value="ECO:0007669"/>
    <property type="project" value="InterPro"/>
</dbReference>
<dbReference type="AlphaFoldDB" id="A0AAN9FUT7"/>
<evidence type="ECO:0000259" key="3">
    <source>
        <dbReference type="Pfam" id="PF04775"/>
    </source>
</evidence>
<dbReference type="EMBL" id="JAXCGZ010000036">
    <property type="protein sequence ID" value="KAK7086941.1"/>
    <property type="molecule type" value="Genomic_DNA"/>
</dbReference>
<dbReference type="Pfam" id="PF04775">
    <property type="entry name" value="Bile_Hydr_Trans"/>
    <property type="match status" value="1"/>
</dbReference>
<dbReference type="InterPro" id="IPR042490">
    <property type="entry name" value="Thio_Ohase/BAAT_N"/>
</dbReference>
<evidence type="ECO:0000259" key="4">
    <source>
        <dbReference type="Pfam" id="PF08840"/>
    </source>
</evidence>